<comment type="caution">
    <text evidence="5">The sequence shown here is derived from an EMBL/GenBank/DDBJ whole genome shotgun (WGS) entry which is preliminary data.</text>
</comment>
<gene>
    <name evidence="5" type="ORF">FOM92_05835</name>
</gene>
<sequence length="201" mass="22797">MSFEERKPSWISRLFRKALVGIYRRNGWHAHGVVPEPRKFVLIAAPHTSNWDFVYFLGLTDELGIRPHFMAKSSLFRWPWKNFMLDMGGVPVDRSSSKNYVQQMIDEFHRRTEFMLTIAPEGTRDTVKAWKTGFYHIAMGAGVPLVVGMMDYASKSGGLGPAIWPTGDYKADMAKVAEIYSKVTPKHPAKGMTAVLAKDEE</sequence>
<dbReference type="InterPro" id="IPR002123">
    <property type="entry name" value="Plipid/glycerol_acylTrfase"/>
</dbReference>
<reference evidence="5 6" key="1">
    <citation type="submission" date="2019-07" db="EMBL/GenBank/DDBJ databases">
        <authorList>
            <person name="Park M."/>
        </authorList>
    </citation>
    <scope>NUCLEOTIDE SEQUENCE [LARGE SCALE GENOMIC DNA]</scope>
    <source>
        <strain evidence="5 6">KCTC32445</strain>
    </source>
</reference>
<dbReference type="Pfam" id="PF01553">
    <property type="entry name" value="Acyltransferase"/>
    <property type="match status" value="1"/>
</dbReference>
<evidence type="ECO:0000256" key="2">
    <source>
        <dbReference type="ARBA" id="ARBA00022679"/>
    </source>
</evidence>
<dbReference type="EMBL" id="VKKU01000001">
    <property type="protein sequence ID" value="TSB04913.1"/>
    <property type="molecule type" value="Genomic_DNA"/>
</dbReference>
<protein>
    <submittedName>
        <fullName evidence="5">Acyltransferase</fullName>
    </submittedName>
</protein>
<dbReference type="AlphaFoldDB" id="A0A553WJT1"/>
<evidence type="ECO:0000313" key="5">
    <source>
        <dbReference type="EMBL" id="TSB04913.1"/>
    </source>
</evidence>
<feature type="domain" description="Phospholipid/glycerol acyltransferase" evidence="4">
    <location>
        <begin position="41"/>
        <end position="150"/>
    </location>
</feature>
<dbReference type="GO" id="GO:0006654">
    <property type="term" value="P:phosphatidic acid biosynthetic process"/>
    <property type="evidence" value="ECO:0007669"/>
    <property type="project" value="TreeGrafter"/>
</dbReference>
<evidence type="ECO:0000256" key="3">
    <source>
        <dbReference type="ARBA" id="ARBA00023315"/>
    </source>
</evidence>
<comment type="pathway">
    <text evidence="1">Lipid metabolism.</text>
</comment>
<dbReference type="PANTHER" id="PTHR10434:SF9">
    <property type="entry name" value="PHOSPHOLIPID_GLYCEROL ACYLTRANSFERASE DOMAIN-CONTAINING PROTEIN"/>
    <property type="match status" value="1"/>
</dbReference>
<keyword evidence="2 5" id="KW-0808">Transferase</keyword>
<accession>A0A553WJT1</accession>
<dbReference type="RefSeq" id="WP_143775829.1">
    <property type="nucleotide sequence ID" value="NZ_VKKU01000001.1"/>
</dbReference>
<proteinExistence type="predicted"/>
<name>A0A553WJT1_9SPHN</name>
<dbReference type="SMART" id="SM00563">
    <property type="entry name" value="PlsC"/>
    <property type="match status" value="1"/>
</dbReference>
<evidence type="ECO:0000256" key="1">
    <source>
        <dbReference type="ARBA" id="ARBA00005189"/>
    </source>
</evidence>
<keyword evidence="3 5" id="KW-0012">Acyltransferase</keyword>
<organism evidence="5 6">
    <name type="scientific">Sphingorhabdus contaminans</name>
    <dbReference type="NCBI Taxonomy" id="1343899"/>
    <lineage>
        <taxon>Bacteria</taxon>
        <taxon>Pseudomonadati</taxon>
        <taxon>Pseudomonadota</taxon>
        <taxon>Alphaproteobacteria</taxon>
        <taxon>Sphingomonadales</taxon>
        <taxon>Sphingomonadaceae</taxon>
        <taxon>Sphingorhabdus</taxon>
    </lineage>
</organism>
<evidence type="ECO:0000259" key="4">
    <source>
        <dbReference type="SMART" id="SM00563"/>
    </source>
</evidence>
<dbReference type="OrthoDB" id="9796839at2"/>
<dbReference type="CDD" id="cd07988">
    <property type="entry name" value="LPLAT_ABO13168-like"/>
    <property type="match status" value="1"/>
</dbReference>
<dbReference type="Proteomes" id="UP000320160">
    <property type="component" value="Unassembled WGS sequence"/>
</dbReference>
<evidence type="ECO:0000313" key="6">
    <source>
        <dbReference type="Proteomes" id="UP000320160"/>
    </source>
</evidence>
<keyword evidence="6" id="KW-1185">Reference proteome</keyword>
<dbReference type="PANTHER" id="PTHR10434">
    <property type="entry name" value="1-ACYL-SN-GLYCEROL-3-PHOSPHATE ACYLTRANSFERASE"/>
    <property type="match status" value="1"/>
</dbReference>
<dbReference type="SUPFAM" id="SSF69593">
    <property type="entry name" value="Glycerol-3-phosphate (1)-acyltransferase"/>
    <property type="match status" value="1"/>
</dbReference>
<dbReference type="GO" id="GO:0003841">
    <property type="term" value="F:1-acylglycerol-3-phosphate O-acyltransferase activity"/>
    <property type="evidence" value="ECO:0007669"/>
    <property type="project" value="TreeGrafter"/>
</dbReference>